<organism evidence="2 3">
    <name type="scientific">Thermocatellispora tengchongensis</name>
    <dbReference type="NCBI Taxonomy" id="1073253"/>
    <lineage>
        <taxon>Bacteria</taxon>
        <taxon>Bacillati</taxon>
        <taxon>Actinomycetota</taxon>
        <taxon>Actinomycetes</taxon>
        <taxon>Streptosporangiales</taxon>
        <taxon>Streptosporangiaceae</taxon>
        <taxon>Thermocatellispora</taxon>
    </lineage>
</organism>
<keyword evidence="1" id="KW-0812">Transmembrane</keyword>
<dbReference type="RefSeq" id="WP_185056751.1">
    <property type="nucleotide sequence ID" value="NZ_BAABIX010000052.1"/>
</dbReference>
<keyword evidence="3" id="KW-1185">Reference proteome</keyword>
<evidence type="ECO:0000256" key="1">
    <source>
        <dbReference type="SAM" id="Phobius"/>
    </source>
</evidence>
<name>A0A840PVN0_9ACTN</name>
<proteinExistence type="predicted"/>
<feature type="transmembrane region" description="Helical" evidence="1">
    <location>
        <begin position="69"/>
        <end position="92"/>
    </location>
</feature>
<feature type="transmembrane region" description="Helical" evidence="1">
    <location>
        <begin position="44"/>
        <end position="62"/>
    </location>
</feature>
<feature type="transmembrane region" description="Helical" evidence="1">
    <location>
        <begin position="12"/>
        <end position="38"/>
    </location>
</feature>
<comment type="caution">
    <text evidence="2">The sequence shown here is derived from an EMBL/GenBank/DDBJ whole genome shotgun (WGS) entry which is preliminary data.</text>
</comment>
<keyword evidence="1" id="KW-0472">Membrane</keyword>
<evidence type="ECO:0000313" key="2">
    <source>
        <dbReference type="EMBL" id="MBB5139945.1"/>
    </source>
</evidence>
<dbReference type="EMBL" id="JACHGN010000034">
    <property type="protein sequence ID" value="MBB5139945.1"/>
    <property type="molecule type" value="Genomic_DNA"/>
</dbReference>
<accession>A0A840PVN0</accession>
<keyword evidence="1" id="KW-1133">Transmembrane helix</keyword>
<feature type="transmembrane region" description="Helical" evidence="1">
    <location>
        <begin position="98"/>
        <end position="120"/>
    </location>
</feature>
<gene>
    <name evidence="2" type="ORF">HNP84_009709</name>
</gene>
<sequence>MNAAADDRTPPMPVIITVAVVGTIAVLLFAIGALSIASGQIPDGAMRMILAIFGGVIARGLWRGWRGPRLLAVGFSVISLLTTGPTLAGLAAGRDVPALTAAAAVMFVPAGCAVIVLLLLPSSSRAWFARHRRPRR</sequence>
<reference evidence="2 3" key="1">
    <citation type="submission" date="2020-08" db="EMBL/GenBank/DDBJ databases">
        <title>Genomic Encyclopedia of Type Strains, Phase IV (KMG-IV): sequencing the most valuable type-strain genomes for metagenomic binning, comparative biology and taxonomic classification.</title>
        <authorList>
            <person name="Goeker M."/>
        </authorList>
    </citation>
    <scope>NUCLEOTIDE SEQUENCE [LARGE SCALE GENOMIC DNA]</scope>
    <source>
        <strain evidence="2 3">DSM 45615</strain>
    </source>
</reference>
<dbReference type="AlphaFoldDB" id="A0A840PVN0"/>
<dbReference type="Proteomes" id="UP000578449">
    <property type="component" value="Unassembled WGS sequence"/>
</dbReference>
<protein>
    <submittedName>
        <fullName evidence="2">Uncharacterized protein</fullName>
    </submittedName>
</protein>
<evidence type="ECO:0000313" key="3">
    <source>
        <dbReference type="Proteomes" id="UP000578449"/>
    </source>
</evidence>